<dbReference type="InterPro" id="IPR000847">
    <property type="entry name" value="LysR_HTH_N"/>
</dbReference>
<dbReference type="GO" id="GO:0000976">
    <property type="term" value="F:transcription cis-regulatory region binding"/>
    <property type="evidence" value="ECO:0007669"/>
    <property type="project" value="TreeGrafter"/>
</dbReference>
<dbReference type="RefSeq" id="WP_132477950.1">
    <property type="nucleotide sequence ID" value="NZ_JBEBWM010000068.1"/>
</dbReference>
<feature type="domain" description="HTH lysR-type" evidence="5">
    <location>
        <begin position="1"/>
        <end position="58"/>
    </location>
</feature>
<dbReference type="Gene3D" id="3.40.190.10">
    <property type="entry name" value="Periplasmic binding protein-like II"/>
    <property type="match status" value="1"/>
</dbReference>
<keyword evidence="2" id="KW-0805">Transcription regulation</keyword>
<dbReference type="Gene3D" id="3.40.190.290">
    <property type="match status" value="1"/>
</dbReference>
<sequence>MQIKWLEDFVVLSRSTTFLRAAQERNVTHPAFGRRIKALESWVGMPLLERGIHHVELTPAGRIFLASAVEILAVLKDTKAILHEPERQRTRRISIASGRTLSHSVLPALISRVRRIYPRLHVSVTTTSLSYGIDMLVDGKVDMLLCHAHDTLPDRIDTQDYVYHRVGRDRLVAVSAAITGGHPRYRVPRQPGDPIVPFLDFAPSMSMSRILRSRLHSVCIQDRLDLVYESDLAEAIHAMVKEGVGLAWLPFSLVGRDIEAGSLVRADAASSDIEMEIRLYRARKSPKSLLQEIWEHWS</sequence>
<dbReference type="Proteomes" id="UP000294692">
    <property type="component" value="Unassembled WGS sequence"/>
</dbReference>
<dbReference type="OrthoDB" id="8715249at2"/>
<dbReference type="PANTHER" id="PTHR30126:SF2">
    <property type="entry name" value="HTH-TYPE TRANSCRIPTIONAL REGULATOR YJIE"/>
    <property type="match status" value="1"/>
</dbReference>
<dbReference type="GO" id="GO:0003700">
    <property type="term" value="F:DNA-binding transcription factor activity"/>
    <property type="evidence" value="ECO:0007669"/>
    <property type="project" value="InterPro"/>
</dbReference>
<dbReference type="InterPro" id="IPR005119">
    <property type="entry name" value="LysR_subst-bd"/>
</dbReference>
<dbReference type="PANTHER" id="PTHR30126">
    <property type="entry name" value="HTH-TYPE TRANSCRIPTIONAL REGULATOR"/>
    <property type="match status" value="1"/>
</dbReference>
<evidence type="ECO:0000256" key="2">
    <source>
        <dbReference type="ARBA" id="ARBA00023015"/>
    </source>
</evidence>
<protein>
    <submittedName>
        <fullName evidence="6">DNA-binding transcriptional LysR family regulator</fullName>
    </submittedName>
</protein>
<dbReference type="SUPFAM" id="SSF46785">
    <property type="entry name" value="Winged helix' DNA-binding domain"/>
    <property type="match status" value="1"/>
</dbReference>
<organism evidence="6 7">
    <name type="scientific">Paracandidimonas soli</name>
    <dbReference type="NCBI Taxonomy" id="1917182"/>
    <lineage>
        <taxon>Bacteria</taxon>
        <taxon>Pseudomonadati</taxon>
        <taxon>Pseudomonadota</taxon>
        <taxon>Betaproteobacteria</taxon>
        <taxon>Burkholderiales</taxon>
        <taxon>Alcaligenaceae</taxon>
        <taxon>Paracandidimonas</taxon>
    </lineage>
</organism>
<comment type="similarity">
    <text evidence="1">Belongs to the LysR transcriptional regulatory family.</text>
</comment>
<dbReference type="InterPro" id="IPR036388">
    <property type="entry name" value="WH-like_DNA-bd_sf"/>
</dbReference>
<evidence type="ECO:0000256" key="3">
    <source>
        <dbReference type="ARBA" id="ARBA00023125"/>
    </source>
</evidence>
<dbReference type="SUPFAM" id="SSF53850">
    <property type="entry name" value="Periplasmic binding protein-like II"/>
    <property type="match status" value="1"/>
</dbReference>
<reference evidence="6 7" key="1">
    <citation type="submission" date="2019-03" db="EMBL/GenBank/DDBJ databases">
        <title>Genomic Encyclopedia of Type Strains, Phase IV (KMG-IV): sequencing the most valuable type-strain genomes for metagenomic binning, comparative biology and taxonomic classification.</title>
        <authorList>
            <person name="Goeker M."/>
        </authorList>
    </citation>
    <scope>NUCLEOTIDE SEQUENCE [LARGE SCALE GENOMIC DNA]</scope>
    <source>
        <strain evidence="6 7">DSM 100048</strain>
    </source>
</reference>
<dbReference type="InterPro" id="IPR036390">
    <property type="entry name" value="WH_DNA-bd_sf"/>
</dbReference>
<dbReference type="PROSITE" id="PS50931">
    <property type="entry name" value="HTH_LYSR"/>
    <property type="match status" value="1"/>
</dbReference>
<dbReference type="Pfam" id="PF00126">
    <property type="entry name" value="HTH_1"/>
    <property type="match status" value="1"/>
</dbReference>
<comment type="caution">
    <text evidence="6">The sequence shown here is derived from an EMBL/GenBank/DDBJ whole genome shotgun (WGS) entry which is preliminary data.</text>
</comment>
<evidence type="ECO:0000256" key="1">
    <source>
        <dbReference type="ARBA" id="ARBA00009437"/>
    </source>
</evidence>
<name>A0A4V2VQA8_9BURK</name>
<keyword evidence="7" id="KW-1185">Reference proteome</keyword>
<dbReference type="Gene3D" id="1.10.10.10">
    <property type="entry name" value="Winged helix-like DNA-binding domain superfamily/Winged helix DNA-binding domain"/>
    <property type="match status" value="1"/>
</dbReference>
<keyword evidence="4" id="KW-0804">Transcription</keyword>
<keyword evidence="3 6" id="KW-0238">DNA-binding</keyword>
<dbReference type="CDD" id="cd05466">
    <property type="entry name" value="PBP2_LTTR_substrate"/>
    <property type="match status" value="1"/>
</dbReference>
<evidence type="ECO:0000313" key="6">
    <source>
        <dbReference type="EMBL" id="TCU93909.1"/>
    </source>
</evidence>
<accession>A0A4V2VQA8</accession>
<dbReference type="AlphaFoldDB" id="A0A4V2VQA8"/>
<evidence type="ECO:0000313" key="7">
    <source>
        <dbReference type="Proteomes" id="UP000294692"/>
    </source>
</evidence>
<dbReference type="EMBL" id="SMBX01000010">
    <property type="protein sequence ID" value="TCU93909.1"/>
    <property type="molecule type" value="Genomic_DNA"/>
</dbReference>
<evidence type="ECO:0000256" key="4">
    <source>
        <dbReference type="ARBA" id="ARBA00023163"/>
    </source>
</evidence>
<gene>
    <name evidence="6" type="ORF">EV686_11076</name>
</gene>
<evidence type="ECO:0000259" key="5">
    <source>
        <dbReference type="PROSITE" id="PS50931"/>
    </source>
</evidence>
<dbReference type="Pfam" id="PF03466">
    <property type="entry name" value="LysR_substrate"/>
    <property type="match status" value="1"/>
</dbReference>
<proteinExistence type="inferred from homology"/>